<accession>A0A4Q7TJ56</accession>
<dbReference type="Gene3D" id="2.60.120.10">
    <property type="entry name" value="Jelly Rolls"/>
    <property type="match status" value="1"/>
</dbReference>
<dbReference type="Proteomes" id="UP000292408">
    <property type="component" value="Unassembled WGS sequence"/>
</dbReference>
<dbReference type="EMBL" id="SGXT01000015">
    <property type="protein sequence ID" value="RZT59508.1"/>
    <property type="molecule type" value="Genomic_DNA"/>
</dbReference>
<evidence type="ECO:0000313" key="1">
    <source>
        <dbReference type="EMBL" id="RZT59508.1"/>
    </source>
</evidence>
<dbReference type="RefSeq" id="WP_130282566.1">
    <property type="nucleotide sequence ID" value="NZ_SGXT01000015.1"/>
</dbReference>
<comment type="caution">
    <text evidence="1">The sequence shown here is derived from an EMBL/GenBank/DDBJ whole genome shotgun (WGS) entry which is preliminary data.</text>
</comment>
<name>A0A4Q7TJ56_9MICO</name>
<protein>
    <recommendedName>
        <fullName evidence="3">Cupin domain-containing protein</fullName>
    </recommendedName>
</protein>
<dbReference type="AlphaFoldDB" id="A0A4Q7TJ56"/>
<reference evidence="1 2" key="1">
    <citation type="journal article" date="2015" name="Stand. Genomic Sci.">
        <title>Genomic Encyclopedia of Bacterial and Archaeal Type Strains, Phase III: the genomes of soil and plant-associated and newly described type strains.</title>
        <authorList>
            <person name="Whitman W.B."/>
            <person name="Woyke T."/>
            <person name="Klenk H.P."/>
            <person name="Zhou Y."/>
            <person name="Lilburn T.G."/>
            <person name="Beck B.J."/>
            <person name="De Vos P."/>
            <person name="Vandamme P."/>
            <person name="Eisen J.A."/>
            <person name="Garrity G."/>
            <person name="Hugenholtz P."/>
            <person name="Kyrpides N.C."/>
        </authorList>
    </citation>
    <scope>NUCLEOTIDE SEQUENCE [LARGE SCALE GENOMIC DNA]</scope>
    <source>
        <strain evidence="1 2">AC4r</strain>
    </source>
</reference>
<dbReference type="SUPFAM" id="SSF51182">
    <property type="entry name" value="RmlC-like cupins"/>
    <property type="match status" value="1"/>
</dbReference>
<dbReference type="InterPro" id="IPR011051">
    <property type="entry name" value="RmlC_Cupin_sf"/>
</dbReference>
<sequence length="116" mass="12170">MDFVALDLVRFAAAIMGEAADSERGLVTRPLPVTDEGDAARMRVIGIGIAAGHVLPEHDNRGEAMLQVLAGSVTLLSADGREVPLATGMLAPIPQARHRVEAHETSALLLVQVARG</sequence>
<dbReference type="InterPro" id="IPR014710">
    <property type="entry name" value="RmlC-like_jellyroll"/>
</dbReference>
<evidence type="ECO:0000313" key="2">
    <source>
        <dbReference type="Proteomes" id="UP000292408"/>
    </source>
</evidence>
<dbReference type="OrthoDB" id="5190473at2"/>
<organism evidence="1 2">
    <name type="scientific">Microcella alkaliphila</name>
    <dbReference type="NCBI Taxonomy" id="279828"/>
    <lineage>
        <taxon>Bacteria</taxon>
        <taxon>Bacillati</taxon>
        <taxon>Actinomycetota</taxon>
        <taxon>Actinomycetes</taxon>
        <taxon>Micrococcales</taxon>
        <taxon>Microbacteriaceae</taxon>
        <taxon>Microcella</taxon>
    </lineage>
</organism>
<gene>
    <name evidence="1" type="ORF">EV140_1483</name>
</gene>
<proteinExistence type="predicted"/>
<keyword evidence="2" id="KW-1185">Reference proteome</keyword>
<evidence type="ECO:0008006" key="3">
    <source>
        <dbReference type="Google" id="ProtNLM"/>
    </source>
</evidence>